<keyword evidence="3" id="KW-0813">Transport</keyword>
<dbReference type="Proteomes" id="UP000032360">
    <property type="component" value="Unassembled WGS sequence"/>
</dbReference>
<dbReference type="InterPro" id="IPR006143">
    <property type="entry name" value="RND_pump_MFP"/>
</dbReference>
<dbReference type="Pfam" id="PF25917">
    <property type="entry name" value="BSH_RND"/>
    <property type="match status" value="1"/>
</dbReference>
<evidence type="ECO:0000313" key="7">
    <source>
        <dbReference type="EMBL" id="KJF15835.1"/>
    </source>
</evidence>
<evidence type="ECO:0000313" key="8">
    <source>
        <dbReference type="Proteomes" id="UP000032360"/>
    </source>
</evidence>
<dbReference type="SUPFAM" id="SSF111369">
    <property type="entry name" value="HlyD-like secretion proteins"/>
    <property type="match status" value="1"/>
</dbReference>
<feature type="transmembrane region" description="Helical" evidence="4">
    <location>
        <begin position="12"/>
        <end position="32"/>
    </location>
</feature>
<dbReference type="RefSeq" id="WP_052606966.1">
    <property type="nucleotide sequence ID" value="NZ_JXYS01000117.1"/>
</dbReference>
<dbReference type="Gene3D" id="2.40.420.20">
    <property type="match status" value="1"/>
</dbReference>
<proteinExistence type="inferred from homology"/>
<evidence type="ECO:0000256" key="2">
    <source>
        <dbReference type="ARBA" id="ARBA00009477"/>
    </source>
</evidence>
<dbReference type="PANTHER" id="PTHR30469:SF33">
    <property type="entry name" value="SLR1207 PROTEIN"/>
    <property type="match status" value="1"/>
</dbReference>
<feature type="domain" description="Multidrug resistance protein MdtA-like C-terminal permuted SH3" evidence="6">
    <location>
        <begin position="303"/>
        <end position="359"/>
    </location>
</feature>
<comment type="subcellular location">
    <subcellularLocation>
        <location evidence="1">Cell envelope</location>
    </subcellularLocation>
</comment>
<organism evidence="7 8">
    <name type="scientific">Acidithrix ferrooxidans</name>
    <dbReference type="NCBI Taxonomy" id="1280514"/>
    <lineage>
        <taxon>Bacteria</taxon>
        <taxon>Bacillati</taxon>
        <taxon>Actinomycetota</taxon>
        <taxon>Acidimicrobiia</taxon>
        <taxon>Acidimicrobiales</taxon>
        <taxon>Acidimicrobiaceae</taxon>
        <taxon>Acidithrix</taxon>
    </lineage>
</organism>
<dbReference type="AlphaFoldDB" id="A0A0D8HD22"/>
<dbReference type="PANTHER" id="PTHR30469">
    <property type="entry name" value="MULTIDRUG RESISTANCE PROTEIN MDTA"/>
    <property type="match status" value="1"/>
</dbReference>
<keyword evidence="4" id="KW-0812">Transmembrane</keyword>
<keyword evidence="4" id="KW-1133">Transmembrane helix</keyword>
<protein>
    <submittedName>
        <fullName evidence="7">Multidrug resistance protein MdtA</fullName>
    </submittedName>
</protein>
<dbReference type="OrthoDB" id="5141338at2"/>
<sequence length="393" mass="38818">MEQGRGSRNRRTTTFAVFIIILVASNSLTWYLTKRTKSASASAVPTIKRSTVLQSVTSGTISRTIATTGTVEPGNSANVNFAVSGIVNAVNVTVGQNVTAGQTLASVDSTTLAATLNLDQANLANDQAVLASDEASSASTQQIASDNATIASATTQVSNAQTALNDANLTAPIAGTVTAVNLAVGQQVTGSGTSVTNAKGTVAGSTALASTTQISIIALNSYTISATVTSAQVGKLQDGEQATITIPGQTGTDYGVVTSVGLVASTTSGVSSFPVTISVTGAPKGLYVGLSANVSIITQVVSNAILVPSTALSVSGSQETVTLDQNGNKVPTVVTTGISSGGQTQITSGITTGQKIFVTKLTINGVAIGGGRVRRAFGGGGGLGGGGFGGGLG</sequence>
<accession>A0A0D8HD22</accession>
<dbReference type="EMBL" id="JXYS01000117">
    <property type="protein sequence ID" value="KJF15835.1"/>
    <property type="molecule type" value="Genomic_DNA"/>
</dbReference>
<dbReference type="NCBIfam" id="TIGR01730">
    <property type="entry name" value="RND_mfp"/>
    <property type="match status" value="1"/>
</dbReference>
<dbReference type="GO" id="GO:0015562">
    <property type="term" value="F:efflux transmembrane transporter activity"/>
    <property type="evidence" value="ECO:0007669"/>
    <property type="project" value="TreeGrafter"/>
</dbReference>
<comment type="similarity">
    <text evidence="2">Belongs to the membrane fusion protein (MFP) (TC 8.A.1) family.</text>
</comment>
<dbReference type="InterPro" id="IPR058627">
    <property type="entry name" value="MdtA-like_C"/>
</dbReference>
<comment type="caution">
    <text evidence="7">The sequence shown here is derived from an EMBL/GenBank/DDBJ whole genome shotgun (WGS) entry which is preliminary data.</text>
</comment>
<dbReference type="Gene3D" id="2.40.50.100">
    <property type="match status" value="1"/>
</dbReference>
<evidence type="ECO:0000259" key="6">
    <source>
        <dbReference type="Pfam" id="PF25967"/>
    </source>
</evidence>
<dbReference type="STRING" id="1280514.AXFE_33180"/>
<dbReference type="Gene3D" id="2.40.30.170">
    <property type="match status" value="1"/>
</dbReference>
<dbReference type="InterPro" id="IPR058625">
    <property type="entry name" value="MdtA-like_BSH"/>
</dbReference>
<dbReference type="GO" id="GO:1990281">
    <property type="term" value="C:efflux pump complex"/>
    <property type="evidence" value="ECO:0007669"/>
    <property type="project" value="TreeGrafter"/>
</dbReference>
<feature type="domain" description="Multidrug resistance protein MdtA-like barrel-sandwich hybrid" evidence="5">
    <location>
        <begin position="76"/>
        <end position="191"/>
    </location>
</feature>
<evidence type="ECO:0000256" key="4">
    <source>
        <dbReference type="SAM" id="Phobius"/>
    </source>
</evidence>
<name>A0A0D8HD22_9ACTN</name>
<keyword evidence="8" id="KW-1185">Reference proteome</keyword>
<evidence type="ECO:0000259" key="5">
    <source>
        <dbReference type="Pfam" id="PF25917"/>
    </source>
</evidence>
<gene>
    <name evidence="7" type="primary">mdtA</name>
    <name evidence="7" type="ORF">AXFE_33180</name>
</gene>
<reference evidence="7 8" key="1">
    <citation type="submission" date="2015-01" db="EMBL/GenBank/DDBJ databases">
        <title>Draft genome of the acidophilic iron oxidizer Acidithrix ferrooxidans strain Py-F3.</title>
        <authorList>
            <person name="Poehlein A."/>
            <person name="Eisen S."/>
            <person name="Schloemann M."/>
            <person name="Johnson B.D."/>
            <person name="Daniel R."/>
            <person name="Muehling M."/>
        </authorList>
    </citation>
    <scope>NUCLEOTIDE SEQUENCE [LARGE SCALE GENOMIC DNA]</scope>
    <source>
        <strain evidence="7 8">Py-F3</strain>
    </source>
</reference>
<dbReference type="Pfam" id="PF25967">
    <property type="entry name" value="RND-MFP_C"/>
    <property type="match status" value="1"/>
</dbReference>
<evidence type="ECO:0000256" key="1">
    <source>
        <dbReference type="ARBA" id="ARBA00004196"/>
    </source>
</evidence>
<dbReference type="Gene3D" id="1.10.287.470">
    <property type="entry name" value="Helix hairpin bin"/>
    <property type="match status" value="1"/>
</dbReference>
<evidence type="ECO:0000256" key="3">
    <source>
        <dbReference type="ARBA" id="ARBA00022448"/>
    </source>
</evidence>
<keyword evidence="4" id="KW-0472">Membrane</keyword>